<reference evidence="2 3" key="1">
    <citation type="submission" date="2021-05" db="EMBL/GenBank/DDBJ databases">
        <title>Naturally bred epsilon2 phages have an improved host range and effectivity in uropathogenic E. coli over their ancestor phages.</title>
        <authorList>
            <person name="Saez D."/>
            <person name="Loose M."/>
            <person name="Mutti M."/>
            <person name="Visram Z."/>
            <person name="Hitzenhammer E."/>
            <person name="Dippel D."/>
            <person name="Tisakova L."/>
            <person name="Schertler S."/>
            <person name="Wittmann J."/>
            <person name="Corsini L."/>
            <person name="Wagenlehner F."/>
        </authorList>
    </citation>
    <scope>NUCLEOTIDE SEQUENCE [LARGE SCALE GENOMIC DNA]</scope>
</reference>
<protein>
    <submittedName>
        <fullName evidence="2">Uncharacterized protein</fullName>
    </submittedName>
</protein>
<accession>A0AAE7XSV7</accession>
<evidence type="ECO:0000313" key="3">
    <source>
        <dbReference type="Proteomes" id="UP000827177"/>
    </source>
</evidence>
<evidence type="ECO:0000313" key="2">
    <source>
        <dbReference type="EMBL" id="QZI79226.1"/>
    </source>
</evidence>
<dbReference type="EMBL" id="MZ234017">
    <property type="protein sequence ID" value="QZI79226.1"/>
    <property type="molecule type" value="Genomic_DNA"/>
</dbReference>
<name>A0AAE7XSV7_9CAUD</name>
<gene>
    <name evidence="2" type="ORF">101114UKE3_095</name>
</gene>
<keyword evidence="3" id="KW-1185">Reference proteome</keyword>
<proteinExistence type="predicted"/>
<organism evidence="2 3">
    <name type="scientific">Escherichia phage vB_EcoP-101114UKE3</name>
    <dbReference type="NCBI Taxonomy" id="2865794"/>
    <lineage>
        <taxon>Viruses</taxon>
        <taxon>Duplodnaviria</taxon>
        <taxon>Heunggongvirae</taxon>
        <taxon>Uroviricota</taxon>
        <taxon>Caudoviricetes</taxon>
        <taxon>Mktvariviridae</taxon>
        <taxon>Gordonclarkvirinae</taxon>
        <taxon>Suseptimavirus</taxon>
        <taxon>Suseptimavirus 101114UKE3</taxon>
    </lineage>
</organism>
<dbReference type="Proteomes" id="UP000827177">
    <property type="component" value="Segment"/>
</dbReference>
<evidence type="ECO:0000256" key="1">
    <source>
        <dbReference type="SAM" id="MobiDB-lite"/>
    </source>
</evidence>
<feature type="region of interest" description="Disordered" evidence="1">
    <location>
        <begin position="1"/>
        <end position="25"/>
    </location>
</feature>
<sequence>MKIWKHTLFQQQSSDSTEPQSNIYSPCEYQRAM</sequence>
<feature type="compositionally biased region" description="Polar residues" evidence="1">
    <location>
        <begin position="8"/>
        <end position="24"/>
    </location>
</feature>